<dbReference type="AlphaFoldDB" id="A0A829YMP4"/>
<dbReference type="EMBL" id="BLJN01000008">
    <property type="protein sequence ID" value="GFE84093.1"/>
    <property type="molecule type" value="Genomic_DNA"/>
</dbReference>
<reference evidence="2" key="1">
    <citation type="submission" date="2020-01" db="EMBL/GenBank/DDBJ databases">
        <title>'Steroidobacter agaridevorans' sp. nov., agar-degrading bacteria isolated from rhizosphere soils.</title>
        <authorList>
            <person name="Ikenaga M."/>
            <person name="Kataoka M."/>
            <person name="Murouchi A."/>
            <person name="Katsuragi S."/>
            <person name="Sakai M."/>
        </authorList>
    </citation>
    <scope>NUCLEOTIDE SEQUENCE [LARGE SCALE GENOMIC DNA]</scope>
    <source>
        <strain evidence="2">YU21-B</strain>
    </source>
</reference>
<organism evidence="1 2">
    <name type="scientific">Steroidobacter agaridevorans</name>
    <dbReference type="NCBI Taxonomy" id="2695856"/>
    <lineage>
        <taxon>Bacteria</taxon>
        <taxon>Pseudomonadati</taxon>
        <taxon>Pseudomonadota</taxon>
        <taxon>Gammaproteobacteria</taxon>
        <taxon>Steroidobacterales</taxon>
        <taxon>Steroidobacteraceae</taxon>
        <taxon>Steroidobacter</taxon>
    </lineage>
</organism>
<keyword evidence="2" id="KW-1185">Reference proteome</keyword>
<sequence>MPEVGPEMAILPTELTAGPETRALMYSVCGETPLTVPVIVIGGKAPLSMEVAENVSEAGEIVN</sequence>
<protein>
    <submittedName>
        <fullName evidence="1">Uncharacterized protein</fullName>
    </submittedName>
</protein>
<gene>
    <name evidence="1" type="ORF">GCM10011487_60930</name>
</gene>
<proteinExistence type="predicted"/>
<evidence type="ECO:0000313" key="2">
    <source>
        <dbReference type="Proteomes" id="UP000445000"/>
    </source>
</evidence>
<comment type="caution">
    <text evidence="1">The sequence shown here is derived from an EMBL/GenBank/DDBJ whole genome shotgun (WGS) entry which is preliminary data.</text>
</comment>
<dbReference type="Proteomes" id="UP000445000">
    <property type="component" value="Unassembled WGS sequence"/>
</dbReference>
<evidence type="ECO:0000313" key="1">
    <source>
        <dbReference type="EMBL" id="GFE84093.1"/>
    </source>
</evidence>
<accession>A0A829YMP4</accession>
<name>A0A829YMP4_9GAMM</name>